<keyword evidence="1" id="KW-1133">Transmembrane helix</keyword>
<dbReference type="EMBL" id="CAJPIJ010000158">
    <property type="protein sequence ID" value="CAG1994995.1"/>
    <property type="molecule type" value="Genomic_DNA"/>
</dbReference>
<sequence length="77" mass="8544">MYVSTSTKKNTGMARRTENVAVQTDAFVALLISLSGLNVIATEWSELSASRVAWHLYHFMKVRLIICGSMDTSFISS</sequence>
<reference evidence="3" key="1">
    <citation type="submission" date="2019-04" db="EMBL/GenBank/DDBJ databases">
        <authorList>
            <person name="Melise S."/>
            <person name="Noan J."/>
            <person name="Okalmin O."/>
        </authorList>
    </citation>
    <scope>NUCLEOTIDE SEQUENCE</scope>
    <source>
        <strain evidence="3">FN9</strain>
    </source>
</reference>
<protein>
    <submittedName>
        <fullName evidence="3">Uncharacterized protein</fullName>
    </submittedName>
</protein>
<reference evidence="2" key="2">
    <citation type="submission" date="2021-03" db="EMBL/GenBank/DDBJ databases">
        <authorList>
            <person name="Alouane T."/>
            <person name="Langin T."/>
            <person name="Bonhomme L."/>
        </authorList>
    </citation>
    <scope>NUCLEOTIDE SEQUENCE</scope>
    <source>
        <strain evidence="2">MDC_Fg202</strain>
    </source>
</reference>
<feature type="transmembrane region" description="Helical" evidence="1">
    <location>
        <begin position="20"/>
        <end position="41"/>
    </location>
</feature>
<evidence type="ECO:0000313" key="2">
    <source>
        <dbReference type="EMBL" id="CAG1994995.1"/>
    </source>
</evidence>
<name>A0A679P8J2_GIBZA</name>
<dbReference type="EMBL" id="CAAKMV010000110">
    <property type="protein sequence ID" value="VIO54623.1"/>
    <property type="molecule type" value="Genomic_DNA"/>
</dbReference>
<keyword evidence="1" id="KW-0812">Transmembrane</keyword>
<evidence type="ECO:0000313" key="3">
    <source>
        <dbReference type="EMBL" id="VIO54623.1"/>
    </source>
</evidence>
<proteinExistence type="predicted"/>
<dbReference type="Proteomes" id="UP000746612">
    <property type="component" value="Unassembled WGS sequence"/>
</dbReference>
<accession>A0A679P8J2</accession>
<organism evidence="3">
    <name type="scientific">Gibberella zeae</name>
    <name type="common">Wheat head blight fungus</name>
    <name type="synonym">Fusarium graminearum</name>
    <dbReference type="NCBI Taxonomy" id="5518"/>
    <lineage>
        <taxon>Eukaryota</taxon>
        <taxon>Fungi</taxon>
        <taxon>Dikarya</taxon>
        <taxon>Ascomycota</taxon>
        <taxon>Pezizomycotina</taxon>
        <taxon>Sordariomycetes</taxon>
        <taxon>Hypocreomycetidae</taxon>
        <taxon>Hypocreales</taxon>
        <taxon>Nectriaceae</taxon>
        <taxon>Fusarium</taxon>
    </lineage>
</organism>
<evidence type="ECO:0000256" key="1">
    <source>
        <dbReference type="SAM" id="Phobius"/>
    </source>
</evidence>
<dbReference type="AlphaFoldDB" id="A0A679P8J2"/>
<keyword evidence="1" id="KW-0472">Membrane</keyword>
<gene>
    <name evidence="3" type="ORF">FUG_LOCUS133121</name>
    <name evidence="2" type="ORF">MDCFG202_LOCUS389598</name>
</gene>